<evidence type="ECO:0000313" key="5">
    <source>
        <dbReference type="EMBL" id="TPD65826.1"/>
    </source>
</evidence>
<dbReference type="InterPro" id="IPR006683">
    <property type="entry name" value="Thioestr_dom"/>
</dbReference>
<protein>
    <submittedName>
        <fullName evidence="5">Acyl-CoA thioesterase</fullName>
    </submittedName>
</protein>
<sequence>MTLDEKIKQSETHIFKAVFPNTTNHYDTLFGGTAMQLMDEVAFITATRFSRQRVVTVSSDRIDFKRPIPAGTIAELIGKVKYIGKTSLQVHVEIFVEDMYSENREKAISGNFTFVAIDENKMPTSINKD</sequence>
<name>A0A501Q1E8_9FLAO</name>
<comment type="caution">
    <text evidence="5">The sequence shown here is derived from an EMBL/GenBank/DDBJ whole genome shotgun (WGS) entry which is preliminary data.</text>
</comment>
<dbReference type="EMBL" id="VFJE01000056">
    <property type="protein sequence ID" value="TPD65826.1"/>
    <property type="molecule type" value="Genomic_DNA"/>
</dbReference>
<evidence type="ECO:0000256" key="1">
    <source>
        <dbReference type="ARBA" id="ARBA00010458"/>
    </source>
</evidence>
<dbReference type="GO" id="GO:0009062">
    <property type="term" value="P:fatty acid catabolic process"/>
    <property type="evidence" value="ECO:0007669"/>
    <property type="project" value="TreeGrafter"/>
</dbReference>
<dbReference type="PANTHER" id="PTHR11049:SF24">
    <property type="entry name" value="CYTOSOLIC ACYL COENZYME A THIOESTER HYDROLASE"/>
    <property type="match status" value="1"/>
</dbReference>
<dbReference type="Pfam" id="PF03061">
    <property type="entry name" value="4HBT"/>
    <property type="match status" value="1"/>
</dbReference>
<dbReference type="OrthoDB" id="9791628at2"/>
<comment type="similarity">
    <text evidence="1">Belongs to the acyl coenzyme A hydrolase family.</text>
</comment>
<reference evidence="5 6" key="1">
    <citation type="submission" date="2019-06" db="EMBL/GenBank/DDBJ databases">
        <title>Flavobacterium sp. MaA-Y11 from geoumgang.</title>
        <authorList>
            <person name="Jeong S."/>
        </authorList>
    </citation>
    <scope>NUCLEOTIDE SEQUENCE [LARGE SCALE GENOMIC DNA]</scope>
    <source>
        <strain evidence="5 6">MaA-Y11</strain>
    </source>
</reference>
<organism evidence="5 6">
    <name type="scientific">Flavobacterium microcysteis</name>
    <dbReference type="NCBI Taxonomy" id="2596891"/>
    <lineage>
        <taxon>Bacteria</taxon>
        <taxon>Pseudomonadati</taxon>
        <taxon>Bacteroidota</taxon>
        <taxon>Flavobacteriia</taxon>
        <taxon>Flavobacteriales</taxon>
        <taxon>Flavobacteriaceae</taxon>
        <taxon>Flavobacterium</taxon>
    </lineage>
</organism>
<dbReference type="GO" id="GO:0005829">
    <property type="term" value="C:cytosol"/>
    <property type="evidence" value="ECO:0007669"/>
    <property type="project" value="TreeGrafter"/>
</dbReference>
<dbReference type="CDD" id="cd03442">
    <property type="entry name" value="BFIT_BACH"/>
    <property type="match status" value="1"/>
</dbReference>
<evidence type="ECO:0000256" key="3">
    <source>
        <dbReference type="PROSITE-ProRule" id="PRU01106"/>
    </source>
</evidence>
<dbReference type="AlphaFoldDB" id="A0A501Q1E8"/>
<keyword evidence="6" id="KW-1185">Reference proteome</keyword>
<reference evidence="5 6" key="2">
    <citation type="submission" date="2019-06" db="EMBL/GenBank/DDBJ databases">
        <authorList>
            <person name="Seo Y."/>
        </authorList>
    </citation>
    <scope>NUCLEOTIDE SEQUENCE [LARGE SCALE GENOMIC DNA]</scope>
    <source>
        <strain evidence="5 6">MaA-Y11</strain>
    </source>
</reference>
<gene>
    <name evidence="5" type="ORF">FJA49_16730</name>
</gene>
<dbReference type="GO" id="GO:0006637">
    <property type="term" value="P:acyl-CoA metabolic process"/>
    <property type="evidence" value="ECO:0007669"/>
    <property type="project" value="TreeGrafter"/>
</dbReference>
<dbReference type="InterPro" id="IPR040170">
    <property type="entry name" value="Cytosol_ACT"/>
</dbReference>
<keyword evidence="2 3" id="KW-0378">Hydrolase</keyword>
<dbReference type="InterPro" id="IPR033120">
    <property type="entry name" value="HOTDOG_ACOT"/>
</dbReference>
<dbReference type="Gene3D" id="3.10.129.10">
    <property type="entry name" value="Hotdog Thioesterase"/>
    <property type="match status" value="1"/>
</dbReference>
<dbReference type="GO" id="GO:0052816">
    <property type="term" value="F:long-chain fatty acyl-CoA hydrolase activity"/>
    <property type="evidence" value="ECO:0007669"/>
    <property type="project" value="TreeGrafter"/>
</dbReference>
<dbReference type="Proteomes" id="UP000319175">
    <property type="component" value="Unassembled WGS sequence"/>
</dbReference>
<accession>A0A501Q1E8</accession>
<dbReference type="RefSeq" id="WP_140002353.1">
    <property type="nucleotide sequence ID" value="NZ_VFJE01000056.1"/>
</dbReference>
<dbReference type="InterPro" id="IPR029069">
    <property type="entry name" value="HotDog_dom_sf"/>
</dbReference>
<dbReference type="SUPFAM" id="SSF54637">
    <property type="entry name" value="Thioesterase/thiol ester dehydrase-isomerase"/>
    <property type="match status" value="1"/>
</dbReference>
<proteinExistence type="inferred from homology"/>
<feature type="domain" description="HotDog ACOT-type" evidence="4">
    <location>
        <begin position="8"/>
        <end position="120"/>
    </location>
</feature>
<dbReference type="PROSITE" id="PS51770">
    <property type="entry name" value="HOTDOG_ACOT"/>
    <property type="match status" value="1"/>
</dbReference>
<dbReference type="PANTHER" id="PTHR11049">
    <property type="entry name" value="ACYL COENZYME A THIOESTER HYDROLASE"/>
    <property type="match status" value="1"/>
</dbReference>
<evidence type="ECO:0000259" key="4">
    <source>
        <dbReference type="PROSITE" id="PS51770"/>
    </source>
</evidence>
<evidence type="ECO:0000256" key="2">
    <source>
        <dbReference type="ARBA" id="ARBA00022801"/>
    </source>
</evidence>
<evidence type="ECO:0000313" key="6">
    <source>
        <dbReference type="Proteomes" id="UP000319175"/>
    </source>
</evidence>